<feature type="non-terminal residue" evidence="7">
    <location>
        <position position="114"/>
    </location>
</feature>
<dbReference type="GO" id="GO:0005634">
    <property type="term" value="C:nucleus"/>
    <property type="evidence" value="ECO:0007669"/>
    <property type="project" value="TreeGrafter"/>
</dbReference>
<dbReference type="PANTHER" id="PTHR22852:SF0">
    <property type="entry name" value="DENTICLELESS PROTEIN HOMOLOG"/>
    <property type="match status" value="1"/>
</dbReference>
<evidence type="ECO:0000256" key="2">
    <source>
        <dbReference type="ARBA" id="ARBA00022574"/>
    </source>
</evidence>
<evidence type="ECO:0000313" key="7">
    <source>
        <dbReference type="EMBL" id="VUZ50516.1"/>
    </source>
</evidence>
<evidence type="ECO:0000256" key="5">
    <source>
        <dbReference type="ARBA" id="ARBA00038344"/>
    </source>
</evidence>
<evidence type="ECO:0000313" key="8">
    <source>
        <dbReference type="Proteomes" id="UP000321570"/>
    </source>
</evidence>
<evidence type="ECO:0000256" key="1">
    <source>
        <dbReference type="ARBA" id="ARBA00004906"/>
    </source>
</evidence>
<dbReference type="GO" id="GO:0030674">
    <property type="term" value="F:protein-macromolecule adaptor activity"/>
    <property type="evidence" value="ECO:0007669"/>
    <property type="project" value="TreeGrafter"/>
</dbReference>
<dbReference type="SUPFAM" id="SSF50978">
    <property type="entry name" value="WD40 repeat-like"/>
    <property type="match status" value="1"/>
</dbReference>
<dbReference type="InterPro" id="IPR051865">
    <property type="entry name" value="WD-repeat_CDT2_adapter"/>
</dbReference>
<dbReference type="PROSITE" id="PS50294">
    <property type="entry name" value="WD_REPEATS_REGION"/>
    <property type="match status" value="1"/>
</dbReference>
<dbReference type="InterPro" id="IPR001680">
    <property type="entry name" value="WD40_rpt"/>
</dbReference>
<dbReference type="PROSITE" id="PS00678">
    <property type="entry name" value="WD_REPEATS_1"/>
    <property type="match status" value="1"/>
</dbReference>
<accession>A0A564YTK1</accession>
<dbReference type="InterPro" id="IPR019775">
    <property type="entry name" value="WD40_repeat_CS"/>
</dbReference>
<feature type="repeat" description="WD" evidence="6">
    <location>
        <begin position="66"/>
        <end position="100"/>
    </location>
</feature>
<dbReference type="PANTHER" id="PTHR22852">
    <property type="entry name" value="LETHAL 2 DENTICLELESS PROTEIN RETINOIC ACID-REGULATED NUCLEAR MATRIX-ASSOCIATED PROTEIN"/>
    <property type="match status" value="1"/>
</dbReference>
<name>A0A564YTK1_HYMDI</name>
<protein>
    <submittedName>
        <fullName evidence="7">Uncharacterized protein</fullName>
    </submittedName>
</protein>
<reference evidence="7 8" key="1">
    <citation type="submission" date="2019-07" db="EMBL/GenBank/DDBJ databases">
        <authorList>
            <person name="Jastrzebski P J."/>
            <person name="Paukszto L."/>
            <person name="Jastrzebski P J."/>
        </authorList>
    </citation>
    <scope>NUCLEOTIDE SEQUENCE [LARGE SCALE GENOMIC DNA]</scope>
    <source>
        <strain evidence="7 8">WMS-il1</strain>
    </source>
</reference>
<comment type="similarity">
    <text evidence="5">Belongs to the WD repeat cdt2 family.</text>
</comment>
<proteinExistence type="inferred from homology"/>
<dbReference type="InterPro" id="IPR036322">
    <property type="entry name" value="WD40_repeat_dom_sf"/>
</dbReference>
<dbReference type="Pfam" id="PF00400">
    <property type="entry name" value="WD40"/>
    <property type="match status" value="2"/>
</dbReference>
<dbReference type="GO" id="GO:0043161">
    <property type="term" value="P:proteasome-mediated ubiquitin-dependent protein catabolic process"/>
    <property type="evidence" value="ECO:0007669"/>
    <property type="project" value="TreeGrafter"/>
</dbReference>
<comment type="pathway">
    <text evidence="1">Protein modification; protein ubiquitination.</text>
</comment>
<keyword evidence="2 6" id="KW-0853">WD repeat</keyword>
<evidence type="ECO:0000256" key="4">
    <source>
        <dbReference type="ARBA" id="ARBA00022786"/>
    </source>
</evidence>
<keyword evidence="4" id="KW-0833">Ubl conjugation pathway</keyword>
<dbReference type="PROSITE" id="PS50082">
    <property type="entry name" value="WD_REPEATS_2"/>
    <property type="match status" value="2"/>
</dbReference>
<dbReference type="InterPro" id="IPR015943">
    <property type="entry name" value="WD40/YVTN_repeat-like_dom_sf"/>
</dbReference>
<dbReference type="AlphaFoldDB" id="A0A564YTK1"/>
<dbReference type="SMART" id="SM00320">
    <property type="entry name" value="WD40"/>
    <property type="match status" value="2"/>
</dbReference>
<keyword evidence="3" id="KW-0677">Repeat</keyword>
<keyword evidence="8" id="KW-1185">Reference proteome</keyword>
<sequence>MSIRSMAIWPLNKNIFASVSRDGSIRIWDLRSQNANGVGSVFHLQGCHLPVMSNFVRRPRATSRRSVTDAHTITSAVFARDYELVTAGSTDGVIKIWDIRKFGPLKKKLPQPLV</sequence>
<dbReference type="Gene3D" id="2.130.10.10">
    <property type="entry name" value="YVTN repeat-like/Quinoprotein amine dehydrogenase"/>
    <property type="match status" value="1"/>
</dbReference>
<gene>
    <name evidence="7" type="ORF">WMSIL1_LOCUS9378</name>
</gene>
<evidence type="ECO:0000256" key="6">
    <source>
        <dbReference type="PROSITE-ProRule" id="PRU00221"/>
    </source>
</evidence>
<evidence type="ECO:0000256" key="3">
    <source>
        <dbReference type="ARBA" id="ARBA00022737"/>
    </source>
</evidence>
<organism evidence="7 8">
    <name type="scientific">Hymenolepis diminuta</name>
    <name type="common">Rat tapeworm</name>
    <dbReference type="NCBI Taxonomy" id="6216"/>
    <lineage>
        <taxon>Eukaryota</taxon>
        <taxon>Metazoa</taxon>
        <taxon>Spiralia</taxon>
        <taxon>Lophotrochozoa</taxon>
        <taxon>Platyhelminthes</taxon>
        <taxon>Cestoda</taxon>
        <taxon>Eucestoda</taxon>
        <taxon>Cyclophyllidea</taxon>
        <taxon>Hymenolepididae</taxon>
        <taxon>Hymenolepis</taxon>
    </lineage>
</organism>
<dbReference type="EMBL" id="CABIJS010000377">
    <property type="protein sequence ID" value="VUZ50516.1"/>
    <property type="molecule type" value="Genomic_DNA"/>
</dbReference>
<feature type="repeat" description="WD" evidence="6">
    <location>
        <begin position="1"/>
        <end position="38"/>
    </location>
</feature>
<dbReference type="Proteomes" id="UP000321570">
    <property type="component" value="Unassembled WGS sequence"/>
</dbReference>